<dbReference type="Gene3D" id="3.40.50.300">
    <property type="entry name" value="P-loop containing nucleotide triphosphate hydrolases"/>
    <property type="match status" value="2"/>
</dbReference>
<keyword evidence="5" id="KW-0547">Nucleotide-binding</keyword>
<keyword evidence="16" id="KW-1185">Reference proteome</keyword>
<feature type="domain" description="Helicase C-terminal" evidence="14">
    <location>
        <begin position="843"/>
        <end position="1018"/>
    </location>
</feature>
<evidence type="ECO:0000256" key="11">
    <source>
        <dbReference type="ARBA" id="ARBA00047984"/>
    </source>
</evidence>
<dbReference type="CDD" id="cd17913">
    <property type="entry name" value="DEXQc_Suv3"/>
    <property type="match status" value="1"/>
</dbReference>
<dbReference type="Pfam" id="PF22527">
    <property type="entry name" value="DEXQc_Suv3"/>
    <property type="match status" value="1"/>
</dbReference>
<evidence type="ECO:0000256" key="4">
    <source>
        <dbReference type="ARBA" id="ARBA00012552"/>
    </source>
</evidence>
<reference evidence="15 16" key="1">
    <citation type="submission" date="2024-02" db="EMBL/GenBank/DDBJ databases">
        <authorList>
            <person name="Chen Y."/>
            <person name="Shah S."/>
            <person name="Dougan E. K."/>
            <person name="Thang M."/>
            <person name="Chan C."/>
        </authorList>
    </citation>
    <scope>NUCLEOTIDE SEQUENCE [LARGE SCALE GENOMIC DNA]</scope>
</reference>
<dbReference type="Gene3D" id="1.20.58.1080">
    <property type="match status" value="1"/>
</dbReference>
<evidence type="ECO:0000256" key="1">
    <source>
        <dbReference type="ARBA" id="ARBA00001936"/>
    </source>
</evidence>
<evidence type="ECO:0000256" key="8">
    <source>
        <dbReference type="ARBA" id="ARBA00022840"/>
    </source>
</evidence>
<dbReference type="SUPFAM" id="SSF52540">
    <property type="entry name" value="P-loop containing nucleoside triphosphate hydrolases"/>
    <property type="match status" value="1"/>
</dbReference>
<keyword evidence="8" id="KW-0067">ATP-binding</keyword>
<comment type="cofactor">
    <cofactor evidence="2">
        <name>Mg(2+)</name>
        <dbReference type="ChEBI" id="CHEBI:18420"/>
    </cofactor>
</comment>
<keyword evidence="7" id="KW-0347">Helicase</keyword>
<dbReference type="InterPro" id="IPR041082">
    <property type="entry name" value="Suv3_C_1"/>
</dbReference>
<keyword evidence="9" id="KW-0809">Transit peptide</keyword>
<dbReference type="Pfam" id="PF12513">
    <property type="entry name" value="SUV3_C"/>
    <property type="match status" value="1"/>
</dbReference>
<dbReference type="Pfam" id="PF13812">
    <property type="entry name" value="PPR_3"/>
    <property type="match status" value="4"/>
</dbReference>
<comment type="cofactor">
    <cofactor evidence="1">
        <name>Mn(2+)</name>
        <dbReference type="ChEBI" id="CHEBI:29035"/>
    </cofactor>
</comment>
<evidence type="ECO:0000256" key="6">
    <source>
        <dbReference type="ARBA" id="ARBA00022801"/>
    </source>
</evidence>
<evidence type="ECO:0000313" key="16">
    <source>
        <dbReference type="Proteomes" id="UP001642484"/>
    </source>
</evidence>
<accession>A0ABP0IYQ7</accession>
<evidence type="ECO:0000256" key="5">
    <source>
        <dbReference type="ARBA" id="ARBA00022741"/>
    </source>
</evidence>
<dbReference type="InterPro" id="IPR011990">
    <property type="entry name" value="TPR-like_helical_dom_sf"/>
</dbReference>
<dbReference type="CDD" id="cd18805">
    <property type="entry name" value="SF2_C_suv3"/>
    <property type="match status" value="1"/>
</dbReference>
<dbReference type="InterPro" id="IPR050699">
    <property type="entry name" value="RNA-DNA_Helicase"/>
</dbReference>
<evidence type="ECO:0000256" key="12">
    <source>
        <dbReference type="PROSITE-ProRule" id="PRU00708"/>
    </source>
</evidence>
<dbReference type="PANTHER" id="PTHR12131">
    <property type="entry name" value="ATP-DEPENDENT RNA AND DNA HELICASE"/>
    <property type="match status" value="1"/>
</dbReference>
<name>A0ABP0IYQ7_9DINO</name>
<dbReference type="Proteomes" id="UP001642484">
    <property type="component" value="Unassembled WGS sequence"/>
</dbReference>
<keyword evidence="10" id="KW-0496">Mitochondrion</keyword>
<evidence type="ECO:0000256" key="13">
    <source>
        <dbReference type="SAM" id="MobiDB-lite"/>
    </source>
</evidence>
<organism evidence="15 16">
    <name type="scientific">Durusdinium trenchii</name>
    <dbReference type="NCBI Taxonomy" id="1381693"/>
    <lineage>
        <taxon>Eukaryota</taxon>
        <taxon>Sar</taxon>
        <taxon>Alveolata</taxon>
        <taxon>Dinophyceae</taxon>
        <taxon>Suessiales</taxon>
        <taxon>Symbiodiniaceae</taxon>
        <taxon>Durusdinium</taxon>
    </lineage>
</organism>
<dbReference type="EMBL" id="CAXAMN010004002">
    <property type="protein sequence ID" value="CAK9007204.1"/>
    <property type="molecule type" value="Genomic_DNA"/>
</dbReference>
<dbReference type="InterPro" id="IPR002885">
    <property type="entry name" value="PPR_rpt"/>
</dbReference>
<dbReference type="SMART" id="SM00490">
    <property type="entry name" value="HELICc"/>
    <property type="match status" value="1"/>
</dbReference>
<protein>
    <recommendedName>
        <fullName evidence="4">RNA helicase</fullName>
        <ecNumber evidence="4">3.6.4.13</ecNumber>
    </recommendedName>
</protein>
<evidence type="ECO:0000256" key="9">
    <source>
        <dbReference type="ARBA" id="ARBA00022946"/>
    </source>
</evidence>
<dbReference type="InterPro" id="IPR055206">
    <property type="entry name" value="DEXQc_SUV3"/>
</dbReference>
<feature type="compositionally biased region" description="Polar residues" evidence="13">
    <location>
        <begin position="523"/>
        <end position="533"/>
    </location>
</feature>
<evidence type="ECO:0000259" key="14">
    <source>
        <dbReference type="PROSITE" id="PS51194"/>
    </source>
</evidence>
<keyword evidence="6" id="KW-0378">Hydrolase</keyword>
<comment type="subcellular location">
    <subcellularLocation>
        <location evidence="3">Mitochondrion</location>
    </subcellularLocation>
</comment>
<gene>
    <name evidence="15" type="ORF">CCMP2556_LOCUS8740</name>
</gene>
<evidence type="ECO:0000256" key="3">
    <source>
        <dbReference type="ARBA" id="ARBA00004173"/>
    </source>
</evidence>
<dbReference type="InterPro" id="IPR027417">
    <property type="entry name" value="P-loop_NTPase"/>
</dbReference>
<dbReference type="Pfam" id="PF00271">
    <property type="entry name" value="Helicase_C"/>
    <property type="match status" value="1"/>
</dbReference>
<feature type="repeat" description="PPR" evidence="12">
    <location>
        <begin position="434"/>
        <end position="468"/>
    </location>
</feature>
<evidence type="ECO:0000256" key="2">
    <source>
        <dbReference type="ARBA" id="ARBA00001946"/>
    </source>
</evidence>
<feature type="repeat" description="PPR" evidence="12">
    <location>
        <begin position="294"/>
        <end position="328"/>
    </location>
</feature>
<sequence length="1193" mass="132487">MSGAPEGLKGDLFEVNQVLKAYAQRKQWRQALGLLSRCFSPDIYSLNTVIAACARSKQWALSLGLLWDMPKSFQLRQDVVSFNSVMSSLPWRMCLTLLECMEGLEVAPDAVTYNSIMKSNPRHLAGPLLQRMRVQQVAPSTVTFNTAMECDWPGALQLLEEMNASKLQPNVITLNTCLKVTSNWCKSLALLEHLESRRLAPDVISFNTILAQGPVPALIHTAMERRRIEPDLHTWTSSITAAGTWEEALLYLSHSKDRDVALMNAAMTACAEAGEWERALALLFSLPQYGLTADVVSFNATMAACDQGHQWDLALALLEQLQDAQLRPTVISFSSVASACEQAKQWPEALEMLLSLKHTFLRADDVAFNTVTSACTSGQQWARALQVLKLREEEELMPSLISCNAAITAMSVAADVSSAQGVLGRMCLLRLVPSSVTWNSLLAACCASKDWRAALQTLQASARLPASPSERFAAKALVVECLEGQAAEMRFQLQELRDALLGVLENGTRDRERNDLSDAPRWSSGSRSANEPNASLMSPCTFLDTRCGHSEQHPSFTPSVCDVNDLMVLSPAEQRQASQRFWNFLITDEISRENFSQRNIPLFMLQPEMAEGYHEHLMAATEDTFASDQNVQHLQVLVPFLSGMPLDDRESREAFEELSSLAFSFLESHYAEPLASYRRARQLADLRSPERWFDRGGSRRWHLHLGVTNSGKTHHALQELFAAPSGLYMAPLRLLAWEIFQKLRAAGVRCALLTGQERLGPDDATHVACTVEMAPLTRHWQVAVLDEVQLVTDANRGFAWTRALLGVNARQLHLCGAHEPATLENLLHDLAASCGDTVRTVEHFKQRLVPLQLQDDPVADFSALQDGDCLVCFTRAEVLNAKAQLEALGKRPCVVYGSLPPEVRQEQALLFNDPNSGYDVLVASDAIALGLNLQIRRMLFRSTWKFDGSEYRQLSGPELRQLAGRAGRFGQGYGHGLVACCRGDDLAILREALEAKPQGDEMARAALLPLPEQLELFGQCLEEDLQRGPLPFALLVERFLSIADVSPRYFLAQAKSLIALAHFLEEVSMPHREKFVFCQAPVTLSDVAPLSALQHFARAYALRKTVPFPYAVGDTEAVTTRQILELEALHKVCDAYLWLASRFPDAFVDVKLADQARAMVAQRIGQALRRPLGEDSTFGEAEMWRHGGERLLE</sequence>
<comment type="caution">
    <text evidence="15">The sequence shown here is derived from an EMBL/GenBank/DDBJ whole genome shotgun (WGS) entry which is preliminary data.</text>
</comment>
<evidence type="ECO:0000313" key="15">
    <source>
        <dbReference type="EMBL" id="CAK9007204.1"/>
    </source>
</evidence>
<proteinExistence type="predicted"/>
<evidence type="ECO:0000256" key="10">
    <source>
        <dbReference type="ARBA" id="ARBA00023128"/>
    </source>
</evidence>
<dbReference type="Gene3D" id="1.25.40.10">
    <property type="entry name" value="Tetratricopeptide repeat domain"/>
    <property type="match status" value="4"/>
</dbReference>
<dbReference type="InterPro" id="IPR022192">
    <property type="entry name" value="SUV3_C"/>
</dbReference>
<dbReference type="Gene3D" id="1.20.272.40">
    <property type="match status" value="1"/>
</dbReference>
<dbReference type="PANTHER" id="PTHR12131:SF1">
    <property type="entry name" value="ATP-DEPENDENT RNA HELICASE SUPV3L1, MITOCHONDRIAL-RELATED"/>
    <property type="match status" value="1"/>
</dbReference>
<feature type="region of interest" description="Disordered" evidence="13">
    <location>
        <begin position="510"/>
        <end position="533"/>
    </location>
</feature>
<dbReference type="EC" id="3.6.4.13" evidence="4"/>
<dbReference type="Pfam" id="PF18147">
    <property type="entry name" value="Suv3_C_1"/>
    <property type="match status" value="1"/>
</dbReference>
<dbReference type="PROSITE" id="PS51194">
    <property type="entry name" value="HELICASE_CTER"/>
    <property type="match status" value="1"/>
</dbReference>
<dbReference type="InterPro" id="IPR044774">
    <property type="entry name" value="Suv3_DEXQc"/>
</dbReference>
<evidence type="ECO:0000256" key="7">
    <source>
        <dbReference type="ARBA" id="ARBA00022806"/>
    </source>
</evidence>
<dbReference type="PROSITE" id="PS51375">
    <property type="entry name" value="PPR"/>
    <property type="match status" value="2"/>
</dbReference>
<dbReference type="InterPro" id="IPR001650">
    <property type="entry name" value="Helicase_C-like"/>
</dbReference>
<comment type="catalytic activity">
    <reaction evidence="11">
        <text>ATP + H2O = ADP + phosphate + H(+)</text>
        <dbReference type="Rhea" id="RHEA:13065"/>
        <dbReference type="ChEBI" id="CHEBI:15377"/>
        <dbReference type="ChEBI" id="CHEBI:15378"/>
        <dbReference type="ChEBI" id="CHEBI:30616"/>
        <dbReference type="ChEBI" id="CHEBI:43474"/>
        <dbReference type="ChEBI" id="CHEBI:456216"/>
        <dbReference type="EC" id="3.6.4.13"/>
    </reaction>
</comment>